<dbReference type="Proteomes" id="UP000078148">
    <property type="component" value="Chromosome"/>
</dbReference>
<protein>
    <recommendedName>
        <fullName evidence="4">t-SNARE coiled-coil homology domain-containing protein</fullName>
    </recommendedName>
</protein>
<keyword evidence="1" id="KW-0175">Coiled coil</keyword>
<accession>A0A172ZES5</accession>
<dbReference type="OrthoDB" id="2871888at2"/>
<reference evidence="3" key="1">
    <citation type="submission" date="2015-10" db="EMBL/GenBank/DDBJ databases">
        <title>Genome of Paenibacillus bovis sp. nov.</title>
        <authorList>
            <person name="Wu Z."/>
            <person name="Gao C."/>
            <person name="Liu Z."/>
            <person name="Zheng H."/>
        </authorList>
    </citation>
    <scope>NUCLEOTIDE SEQUENCE [LARGE SCALE GENOMIC DNA]</scope>
    <source>
        <strain evidence="3">BD3526</strain>
    </source>
</reference>
<sequence length="139" mass="15377">MLVGKGAVREMSNDIDKVIREIDQITQSKIDRVADKIDSELNSCGRELTNAASTLSQIKPLMDRLVAQVGQNAPDHVQILVTSIAQEVMSKVIAAGGNVDEVQKNIKDVDKLTDEIDNLTDEIDKLTNKIDEITDKYQK</sequence>
<evidence type="ECO:0000256" key="1">
    <source>
        <dbReference type="SAM" id="Coils"/>
    </source>
</evidence>
<dbReference type="InterPro" id="IPR008702">
    <property type="entry name" value="NPV_P10"/>
</dbReference>
<dbReference type="AlphaFoldDB" id="A0A172ZES5"/>
<gene>
    <name evidence="2" type="ORF">AR543_06380</name>
</gene>
<dbReference type="STRING" id="1616788.AR543_06380"/>
<evidence type="ECO:0000313" key="3">
    <source>
        <dbReference type="Proteomes" id="UP000078148"/>
    </source>
</evidence>
<dbReference type="Gene3D" id="1.10.287.950">
    <property type="entry name" value="Methyl-accepting chemotaxis protein"/>
    <property type="match status" value="1"/>
</dbReference>
<name>A0A172ZES5_9BACL</name>
<dbReference type="Pfam" id="PF05531">
    <property type="entry name" value="NPV_P10"/>
    <property type="match status" value="1"/>
</dbReference>
<feature type="coiled-coil region" evidence="1">
    <location>
        <begin position="102"/>
        <end position="136"/>
    </location>
</feature>
<evidence type="ECO:0000313" key="2">
    <source>
        <dbReference type="EMBL" id="ANF95660.1"/>
    </source>
</evidence>
<organism evidence="2 3">
    <name type="scientific">Paenibacillus bovis</name>
    <dbReference type="NCBI Taxonomy" id="1616788"/>
    <lineage>
        <taxon>Bacteria</taxon>
        <taxon>Bacillati</taxon>
        <taxon>Bacillota</taxon>
        <taxon>Bacilli</taxon>
        <taxon>Bacillales</taxon>
        <taxon>Paenibacillaceae</taxon>
        <taxon>Paenibacillus</taxon>
    </lineage>
</organism>
<reference evidence="2 3" key="2">
    <citation type="journal article" date="2016" name="Int. J. Syst. Evol. Microbiol.">
        <title>Paenibacillus bovis sp. nov., isolated from raw yak (Bos grunniens) milk.</title>
        <authorList>
            <person name="Gao C."/>
            <person name="Han J."/>
            <person name="Liu Z."/>
            <person name="Xu X."/>
            <person name="Hang F."/>
            <person name="Wu Z."/>
        </authorList>
    </citation>
    <scope>NUCLEOTIDE SEQUENCE [LARGE SCALE GENOMIC DNA]</scope>
    <source>
        <strain evidence="2 3">BD3526</strain>
    </source>
</reference>
<dbReference type="EMBL" id="CP013023">
    <property type="protein sequence ID" value="ANF95660.1"/>
    <property type="molecule type" value="Genomic_DNA"/>
</dbReference>
<keyword evidence="3" id="KW-1185">Reference proteome</keyword>
<proteinExistence type="predicted"/>
<dbReference type="KEGG" id="pbv:AR543_06380"/>
<evidence type="ECO:0008006" key="4">
    <source>
        <dbReference type="Google" id="ProtNLM"/>
    </source>
</evidence>